<dbReference type="Gene3D" id="3.40.390.10">
    <property type="entry name" value="Collagenase (Catalytic Domain)"/>
    <property type="match status" value="1"/>
</dbReference>
<dbReference type="InterPro" id="IPR024079">
    <property type="entry name" value="MetalloPept_cat_dom_sf"/>
</dbReference>
<dbReference type="SUPFAM" id="SSF49299">
    <property type="entry name" value="PKD domain"/>
    <property type="match status" value="1"/>
</dbReference>
<dbReference type="GO" id="GO:0005509">
    <property type="term" value="F:calcium ion binding"/>
    <property type="evidence" value="ECO:0007669"/>
    <property type="project" value="InterPro"/>
</dbReference>
<dbReference type="EMBL" id="CP036276">
    <property type="protein sequence ID" value="QDU42410.1"/>
    <property type="molecule type" value="Genomic_DNA"/>
</dbReference>
<accession>A0A517ZIU2</accession>
<name>A0A517ZIU2_9PLAN</name>
<proteinExistence type="predicted"/>
<dbReference type="Pfam" id="PF00353">
    <property type="entry name" value="HemolysinCabind"/>
    <property type="match status" value="3"/>
</dbReference>
<evidence type="ECO:0000313" key="2">
    <source>
        <dbReference type="Proteomes" id="UP000319383"/>
    </source>
</evidence>
<dbReference type="Proteomes" id="UP000319383">
    <property type="component" value="Chromosome"/>
</dbReference>
<dbReference type="InterPro" id="IPR001343">
    <property type="entry name" value="Hemolysn_Ca-bd"/>
</dbReference>
<keyword evidence="2" id="KW-1185">Reference proteome</keyword>
<dbReference type="Gene3D" id="2.60.40.10">
    <property type="entry name" value="Immunoglobulins"/>
    <property type="match status" value="2"/>
</dbReference>
<dbReference type="SUPFAM" id="SSF51120">
    <property type="entry name" value="beta-Roll"/>
    <property type="match status" value="2"/>
</dbReference>
<dbReference type="SUPFAM" id="SSF55486">
    <property type="entry name" value="Metalloproteases ('zincins'), catalytic domain"/>
    <property type="match status" value="1"/>
</dbReference>
<protein>
    <submittedName>
        <fullName evidence="1">Hemolysin, plasmid</fullName>
    </submittedName>
</protein>
<reference evidence="1 2" key="1">
    <citation type="submission" date="2019-02" db="EMBL/GenBank/DDBJ databases">
        <title>Deep-cultivation of Planctomycetes and their phenomic and genomic characterization uncovers novel biology.</title>
        <authorList>
            <person name="Wiegand S."/>
            <person name="Jogler M."/>
            <person name="Boedeker C."/>
            <person name="Pinto D."/>
            <person name="Vollmers J."/>
            <person name="Rivas-Marin E."/>
            <person name="Kohn T."/>
            <person name="Peeters S.H."/>
            <person name="Heuer A."/>
            <person name="Rast P."/>
            <person name="Oberbeckmann S."/>
            <person name="Bunk B."/>
            <person name="Jeske O."/>
            <person name="Meyerdierks A."/>
            <person name="Storesund J.E."/>
            <person name="Kallscheuer N."/>
            <person name="Luecker S."/>
            <person name="Lage O.M."/>
            <person name="Pohl T."/>
            <person name="Merkel B.J."/>
            <person name="Hornburger P."/>
            <person name="Mueller R.-W."/>
            <person name="Bruemmer F."/>
            <person name="Labrenz M."/>
            <person name="Spormann A.M."/>
            <person name="Op den Camp H."/>
            <person name="Overmann J."/>
            <person name="Amann R."/>
            <person name="Jetten M.S.M."/>
            <person name="Mascher T."/>
            <person name="Medema M.H."/>
            <person name="Devos D.P."/>
            <person name="Kaster A.-K."/>
            <person name="Ovreas L."/>
            <person name="Rohde M."/>
            <person name="Galperin M.Y."/>
            <person name="Jogler C."/>
        </authorList>
    </citation>
    <scope>NUCLEOTIDE SEQUENCE [LARGE SCALE GENOMIC DNA]</scope>
    <source>
        <strain evidence="1 2">Mal52</strain>
    </source>
</reference>
<dbReference type="InterPro" id="IPR035986">
    <property type="entry name" value="PKD_dom_sf"/>
</dbReference>
<dbReference type="InterPro" id="IPR013783">
    <property type="entry name" value="Ig-like_fold"/>
</dbReference>
<dbReference type="NCBIfam" id="NF038122">
    <property type="entry name" value="metallo_LGF"/>
    <property type="match status" value="1"/>
</dbReference>
<evidence type="ECO:0000313" key="1">
    <source>
        <dbReference type="EMBL" id="QDU42410.1"/>
    </source>
</evidence>
<dbReference type="AlphaFoldDB" id="A0A517ZIU2"/>
<organism evidence="1 2">
    <name type="scientific">Symmachiella dynata</name>
    <dbReference type="NCBI Taxonomy" id="2527995"/>
    <lineage>
        <taxon>Bacteria</taxon>
        <taxon>Pseudomonadati</taxon>
        <taxon>Planctomycetota</taxon>
        <taxon>Planctomycetia</taxon>
        <taxon>Planctomycetales</taxon>
        <taxon>Planctomycetaceae</taxon>
        <taxon>Symmachiella</taxon>
    </lineage>
</organism>
<sequence>MSLWSLLSTSWVRSQRFVGQDSRTAKQQRSRQKFSTSRGQIRLGLETLEDRTLLSASLIDSDDVIIQSTTYGDFRTTYEEISIDTFAVANPLATTIIVQAPGGVTFNLISDPGMDQRAIDGFVDAALLWSQIFTDDVTINLDIGFSVLAPNVLGQASSSSISTSYSDFYMALDGDRTTLEDDAAVASLSTGSTFDMLLNHVSNSPETDLATPFVDDDGDANNSTIDINTATAKAIGLLAANDSAVDASITFSSEFSWDFDQRDGINSNQLDFVGVAAHEIGHALGFVSGVDALDYNPDDFMDDEFIYVAPLDLFRYSTESAAEGSGIIDWTADTRFKYFSLDNGQTSLALFSTGTFLGDGWQASHWKDDLGIGIMDPTAEPPGGLMTISDLDILAFDVIGWNINKPPALTSIATLPGGVEDTPLTITYDDLFAASDASDPEGDPISFFIDSVAFGGTLTKNGSLAIPGTTLSAGESLEWTPPANANGDALLAFTVRAQDLQLAVSTPSIAVRVDVAAVNDAPVADIGDDYVLGDRAMIQLDASGSSDVEQSAGSLTYLWDFDNDGQYDDAVGVRPDFSAAYLNGNSNAVVRVKVVDNEGAYDTDVVRVYGEDTAVLRIRGDYDGVVGQRRVISLKLYGPTVTDQQYTYTVDWGDGSKQRVVTGISGLSISKIYNKTGTYTITATAVSNETGLNTSYARNIRIGTVQQQGDDFAVTGTNARDEFRVVTLAGTDRVEIFRNRISLGVHTVPGTIYAIGMGGDDWFRGDRGTYDVYFDGGSGNNVSYTYYGDDTILGRDGNDRVYDYGGDNQVSVGNGNNFVKTNVGDDYVMTGYGDDRIIDFGGNNEIYAGDGDNAIDTRKGNDLIVTGSGQDEVNDLGGNNYIEVGNGSNVVSAGIGSDTILGGDQDDSFRDDGGLNYIFTFAGNDFIVAFGTSYVNSGLGSDFVFASNVLDDEDDLFDLLARAR</sequence>
<gene>
    <name evidence="1" type="primary">hlyA_1</name>
    <name evidence="1" type="ORF">Mal52_08710</name>
</gene>
<dbReference type="RefSeq" id="WP_145374462.1">
    <property type="nucleotide sequence ID" value="NZ_CP036276.1"/>
</dbReference>
<dbReference type="InterPro" id="IPR011049">
    <property type="entry name" value="Serralysin-like_metalloprot_C"/>
</dbReference>
<dbReference type="KEGG" id="sdyn:Mal52_08710"/>
<dbReference type="GO" id="GO:0008237">
    <property type="term" value="F:metallopeptidase activity"/>
    <property type="evidence" value="ECO:0007669"/>
    <property type="project" value="InterPro"/>
</dbReference>